<name>A0A2S7DEN6_9XANT</name>
<accession>A0A2S7DEN6</accession>
<proteinExistence type="predicted"/>
<dbReference type="InterPro" id="IPR036388">
    <property type="entry name" value="WH-like_DNA-bd_sf"/>
</dbReference>
<comment type="caution">
    <text evidence="2">The sequence shown here is derived from an EMBL/GenBank/DDBJ whole genome shotgun (WGS) entry which is preliminary data.</text>
</comment>
<reference evidence="2 3" key="1">
    <citation type="submission" date="2016-08" db="EMBL/GenBank/DDBJ databases">
        <authorList>
            <person name="Seilhamer J.J."/>
        </authorList>
    </citation>
    <scope>NUCLEOTIDE SEQUENCE [LARGE SCALE GENOMIC DNA]</scope>
    <source>
        <strain evidence="2 3">CFBP4644</strain>
    </source>
</reference>
<sequence>MSSGMQSKGLAAQLRAGLFHAKDGVTSAALQATAAPECTQSQVTRALNAMRGTGLVIRTPDPTGTRWSLTAATRAKVARTLTSDAENTARRTKPAVVPSHTTPSHAVLALSAAQKKAIESARIAQEIADFQAHGGRIEVLGNTPIRRPGGYRQSMSGIATA</sequence>
<gene>
    <name evidence="2" type="ORF">XmelCFBP4644_12430</name>
</gene>
<protein>
    <submittedName>
        <fullName evidence="2">Uncharacterized protein</fullName>
    </submittedName>
</protein>
<feature type="region of interest" description="Disordered" evidence="1">
    <location>
        <begin position="81"/>
        <end position="101"/>
    </location>
</feature>
<evidence type="ECO:0000313" key="3">
    <source>
        <dbReference type="Proteomes" id="UP000239865"/>
    </source>
</evidence>
<dbReference type="Proteomes" id="UP000239865">
    <property type="component" value="Unassembled WGS sequence"/>
</dbReference>
<dbReference type="SUPFAM" id="SSF46785">
    <property type="entry name" value="Winged helix' DNA-binding domain"/>
    <property type="match status" value="1"/>
</dbReference>
<dbReference type="InterPro" id="IPR036390">
    <property type="entry name" value="WH_DNA-bd_sf"/>
</dbReference>
<dbReference type="AlphaFoldDB" id="A0A2S7DEN6"/>
<dbReference type="EMBL" id="MDEH01000006">
    <property type="protein sequence ID" value="PPU72278.1"/>
    <property type="molecule type" value="Genomic_DNA"/>
</dbReference>
<dbReference type="Gene3D" id="1.10.10.10">
    <property type="entry name" value="Winged helix-like DNA-binding domain superfamily/Winged helix DNA-binding domain"/>
    <property type="match status" value="1"/>
</dbReference>
<organism evidence="2 3">
    <name type="scientific">Xanthomonas melonis</name>
    <dbReference type="NCBI Taxonomy" id="56456"/>
    <lineage>
        <taxon>Bacteria</taxon>
        <taxon>Pseudomonadati</taxon>
        <taxon>Pseudomonadota</taxon>
        <taxon>Gammaproteobacteria</taxon>
        <taxon>Lysobacterales</taxon>
        <taxon>Lysobacteraceae</taxon>
        <taxon>Xanthomonas</taxon>
    </lineage>
</organism>
<dbReference type="RefSeq" id="WP_104587536.1">
    <property type="nucleotide sequence ID" value="NZ_JAJGQH010000008.1"/>
</dbReference>
<evidence type="ECO:0000313" key="2">
    <source>
        <dbReference type="EMBL" id="PPU72278.1"/>
    </source>
</evidence>
<evidence type="ECO:0000256" key="1">
    <source>
        <dbReference type="SAM" id="MobiDB-lite"/>
    </source>
</evidence>
<dbReference type="OrthoDB" id="6008365at2"/>